<keyword evidence="1" id="KW-0812">Transmembrane</keyword>
<dbReference type="EMBL" id="MABE01000125">
    <property type="protein sequence ID" value="OUS41204.1"/>
    <property type="molecule type" value="Genomic_DNA"/>
</dbReference>
<evidence type="ECO:0000256" key="1">
    <source>
        <dbReference type="SAM" id="Phobius"/>
    </source>
</evidence>
<feature type="transmembrane region" description="Helical" evidence="1">
    <location>
        <begin position="130"/>
        <end position="151"/>
    </location>
</feature>
<proteinExistence type="predicted"/>
<evidence type="ECO:0000313" key="4">
    <source>
        <dbReference type="Proteomes" id="UP000227088"/>
    </source>
</evidence>
<dbReference type="Pfam" id="PF05425">
    <property type="entry name" value="CopD"/>
    <property type="match status" value="1"/>
</dbReference>
<feature type="domain" description="Copper resistance protein D" evidence="2">
    <location>
        <begin position="46"/>
        <end position="145"/>
    </location>
</feature>
<keyword evidence="1" id="KW-1133">Transmembrane helix</keyword>
<protein>
    <recommendedName>
        <fullName evidence="2">Copper resistance protein D domain-containing protein</fullName>
    </recommendedName>
</protein>
<dbReference type="AlphaFoldDB" id="A0A1Y5HZ78"/>
<evidence type="ECO:0000259" key="2">
    <source>
        <dbReference type="Pfam" id="PF05425"/>
    </source>
</evidence>
<evidence type="ECO:0000313" key="3">
    <source>
        <dbReference type="EMBL" id="OUS41204.1"/>
    </source>
</evidence>
<feature type="transmembrane region" description="Helical" evidence="1">
    <location>
        <begin position="50"/>
        <end position="70"/>
    </location>
</feature>
<sequence length="152" mass="16944">MFIAISLHILAATIWVGGMFFAYSFLRPVAAAVLEPPQRLTVWVGVFTKFFNWVWLSIILLIATGHYMAAQLGGLANVGKHVHVMMLLGYIMMGIFMHVYFAPFKRLKAAVALEDWPVAGNNLNTIRKMVLLNLVLGLVTVFIASAGRYLVF</sequence>
<gene>
    <name evidence="3" type="ORF">A9R00_02120</name>
</gene>
<dbReference type="Proteomes" id="UP000227088">
    <property type="component" value="Unassembled WGS sequence"/>
</dbReference>
<dbReference type="InterPro" id="IPR008457">
    <property type="entry name" value="Cu-R_CopD_dom"/>
</dbReference>
<name>A0A1Y5HZ78_OLEAN</name>
<comment type="caution">
    <text evidence="3">The sequence shown here is derived from an EMBL/GenBank/DDBJ whole genome shotgun (WGS) entry which is preliminary data.</text>
</comment>
<reference evidence="4" key="1">
    <citation type="journal article" date="2017" name="Proc. Natl. Acad. Sci. U.S.A.">
        <title>Simulation of Deepwater Horizon oil plume reveals substrate specialization within a complex community of hydrocarbon degraders.</title>
        <authorList>
            <person name="Hu P."/>
            <person name="Dubinsky E.A."/>
            <person name="Probst A.J."/>
            <person name="Wang J."/>
            <person name="Sieber C.M.K."/>
            <person name="Tom L.M."/>
            <person name="Gardinali P."/>
            <person name="Banfield J.F."/>
            <person name="Atlas R.M."/>
            <person name="Andersen G.L."/>
        </authorList>
    </citation>
    <scope>NUCLEOTIDE SEQUENCE [LARGE SCALE GENOMIC DNA]</scope>
</reference>
<feature type="transmembrane region" description="Helical" evidence="1">
    <location>
        <begin position="82"/>
        <end position="101"/>
    </location>
</feature>
<organism evidence="3 4">
    <name type="scientific">Oleispira antarctica</name>
    <dbReference type="NCBI Taxonomy" id="188908"/>
    <lineage>
        <taxon>Bacteria</taxon>
        <taxon>Pseudomonadati</taxon>
        <taxon>Pseudomonadota</taxon>
        <taxon>Gammaproteobacteria</taxon>
        <taxon>Oceanospirillales</taxon>
        <taxon>Oceanospirillaceae</taxon>
        <taxon>Oleispira</taxon>
    </lineage>
</organism>
<dbReference type="GO" id="GO:0016020">
    <property type="term" value="C:membrane"/>
    <property type="evidence" value="ECO:0007669"/>
    <property type="project" value="InterPro"/>
</dbReference>
<keyword evidence="1" id="KW-0472">Membrane</keyword>
<accession>A0A1Y5HZ78</accession>